<dbReference type="RefSeq" id="WP_110839565.1">
    <property type="nucleotide sequence ID" value="NZ_QJVJ01000003.1"/>
</dbReference>
<protein>
    <submittedName>
        <fullName evidence="3">Transcriptional regulator</fullName>
    </submittedName>
</protein>
<evidence type="ECO:0000256" key="1">
    <source>
        <dbReference type="SAM" id="MobiDB-lite"/>
    </source>
</evidence>
<dbReference type="Pfam" id="PF13280">
    <property type="entry name" value="WYL"/>
    <property type="match status" value="1"/>
</dbReference>
<feature type="domain" description="WYL" evidence="2">
    <location>
        <begin position="136"/>
        <end position="200"/>
    </location>
</feature>
<accession>A0A2V5KC78</accession>
<keyword evidence="4" id="KW-1185">Reference proteome</keyword>
<dbReference type="AlphaFoldDB" id="A0A2V5KC78"/>
<feature type="compositionally biased region" description="Basic and acidic residues" evidence="1">
    <location>
        <begin position="207"/>
        <end position="222"/>
    </location>
</feature>
<reference evidence="3 4" key="1">
    <citation type="submission" date="2018-05" db="EMBL/GenBank/DDBJ databases">
        <title>Paenibacillus flagellatus sp. nov., isolated from selenium mineral soil.</title>
        <authorList>
            <person name="Dai X."/>
        </authorList>
    </citation>
    <scope>NUCLEOTIDE SEQUENCE [LARGE SCALE GENOMIC DNA]</scope>
    <source>
        <strain evidence="3 4">DXL2</strain>
    </source>
</reference>
<evidence type="ECO:0000313" key="3">
    <source>
        <dbReference type="EMBL" id="PYI55764.1"/>
    </source>
</evidence>
<dbReference type="InterPro" id="IPR051534">
    <property type="entry name" value="CBASS_pafABC_assoc_protein"/>
</dbReference>
<dbReference type="EMBL" id="QJVJ01000003">
    <property type="protein sequence ID" value="PYI55764.1"/>
    <property type="molecule type" value="Genomic_DNA"/>
</dbReference>
<name>A0A2V5KC78_9BACL</name>
<feature type="region of interest" description="Disordered" evidence="1">
    <location>
        <begin position="207"/>
        <end position="230"/>
    </location>
</feature>
<dbReference type="PANTHER" id="PTHR34580">
    <property type="match status" value="1"/>
</dbReference>
<dbReference type="PANTHER" id="PTHR34580:SF3">
    <property type="entry name" value="PROTEIN PAFB"/>
    <property type="match status" value="1"/>
</dbReference>
<dbReference type="Proteomes" id="UP000247476">
    <property type="component" value="Unassembled WGS sequence"/>
</dbReference>
<dbReference type="OrthoDB" id="2663201at2"/>
<dbReference type="PROSITE" id="PS52050">
    <property type="entry name" value="WYL"/>
    <property type="match status" value="1"/>
</dbReference>
<comment type="caution">
    <text evidence="3">The sequence shown here is derived from an EMBL/GenBank/DDBJ whole genome shotgun (WGS) entry which is preliminary data.</text>
</comment>
<evidence type="ECO:0000259" key="2">
    <source>
        <dbReference type="Pfam" id="PF13280"/>
    </source>
</evidence>
<proteinExistence type="predicted"/>
<sequence>MSNMHRIQWFDQQVREGRYPNSSRLAERFEISKRQAQRDIEYMESSLRAPLAYVPRKRGYAYEDKAYVLPLLYMTDEEKKILKYLAVRYKQYSYDNAASVNRIAHLLEKFTDEGSGNDGASVRLPVFGAEPRTVEAIQLLSGAIREHRVVHVHYREGERESRLDLRPLQLESRYEADFLTALDERSGERMTLRLDAVGRVAMTDRRFEPVDGEAGHSGEEPGRPPVRKPFTARVELARPPTGRSWSGYPIRLEGASVYEVQFYDIDSFVQHLLVAEWEKLLSPK</sequence>
<gene>
    <name evidence="3" type="ORF">DLM86_08575</name>
</gene>
<evidence type="ECO:0000313" key="4">
    <source>
        <dbReference type="Proteomes" id="UP000247476"/>
    </source>
</evidence>
<organism evidence="3 4">
    <name type="scientific">Paenibacillus flagellatus</name>
    <dbReference type="NCBI Taxonomy" id="2211139"/>
    <lineage>
        <taxon>Bacteria</taxon>
        <taxon>Bacillati</taxon>
        <taxon>Bacillota</taxon>
        <taxon>Bacilli</taxon>
        <taxon>Bacillales</taxon>
        <taxon>Paenibacillaceae</taxon>
        <taxon>Paenibacillus</taxon>
    </lineage>
</organism>
<dbReference type="InterPro" id="IPR026881">
    <property type="entry name" value="WYL_dom"/>
</dbReference>